<protein>
    <recommendedName>
        <fullName evidence="3">Transposase</fullName>
    </recommendedName>
</protein>
<organism evidence="1 2">
    <name type="scientific">Popillia japonica</name>
    <name type="common">Japanese beetle</name>
    <dbReference type="NCBI Taxonomy" id="7064"/>
    <lineage>
        <taxon>Eukaryota</taxon>
        <taxon>Metazoa</taxon>
        <taxon>Ecdysozoa</taxon>
        <taxon>Arthropoda</taxon>
        <taxon>Hexapoda</taxon>
        <taxon>Insecta</taxon>
        <taxon>Pterygota</taxon>
        <taxon>Neoptera</taxon>
        <taxon>Endopterygota</taxon>
        <taxon>Coleoptera</taxon>
        <taxon>Polyphaga</taxon>
        <taxon>Scarabaeiformia</taxon>
        <taxon>Scarabaeidae</taxon>
        <taxon>Rutelinae</taxon>
        <taxon>Popillia</taxon>
    </lineage>
</organism>
<reference evidence="1 2" key="1">
    <citation type="journal article" date="2024" name="BMC Genomics">
        <title>De novo assembly and annotation of Popillia japonica's genome with initial clues to its potential as an invasive pest.</title>
        <authorList>
            <person name="Cucini C."/>
            <person name="Boschi S."/>
            <person name="Funari R."/>
            <person name="Cardaioli E."/>
            <person name="Iannotti N."/>
            <person name="Marturano G."/>
            <person name="Paoli F."/>
            <person name="Bruttini M."/>
            <person name="Carapelli A."/>
            <person name="Frati F."/>
            <person name="Nardi F."/>
        </authorList>
    </citation>
    <scope>NUCLEOTIDE SEQUENCE [LARGE SCALE GENOMIC DNA]</scope>
    <source>
        <strain evidence="1">DMR45628</strain>
    </source>
</reference>
<accession>A0AAW1J1I6</accession>
<dbReference type="EMBL" id="JASPKY010000442">
    <property type="protein sequence ID" value="KAK9696781.1"/>
    <property type="molecule type" value="Genomic_DNA"/>
</dbReference>
<sequence length="118" mass="13382">MSPVDFECLLNLIGAKIGRRDTTWRKAISVQERLAVTIRFLATGDTTWRKAISVQERLAVTIRFLATGDSYSSLQYLFKISKESILKCYNSRSVCCSCRCIKRKYSGIGVEEFVADVE</sequence>
<comment type="caution">
    <text evidence="1">The sequence shown here is derived from an EMBL/GenBank/DDBJ whole genome shotgun (WGS) entry which is preliminary data.</text>
</comment>
<dbReference type="Proteomes" id="UP001458880">
    <property type="component" value="Unassembled WGS sequence"/>
</dbReference>
<evidence type="ECO:0000313" key="1">
    <source>
        <dbReference type="EMBL" id="KAK9696781.1"/>
    </source>
</evidence>
<dbReference type="AlphaFoldDB" id="A0AAW1J1I6"/>
<keyword evidence="2" id="KW-1185">Reference proteome</keyword>
<evidence type="ECO:0008006" key="3">
    <source>
        <dbReference type="Google" id="ProtNLM"/>
    </source>
</evidence>
<gene>
    <name evidence="1" type="ORF">QE152_g31359</name>
</gene>
<name>A0AAW1J1I6_POPJA</name>
<evidence type="ECO:0000313" key="2">
    <source>
        <dbReference type="Proteomes" id="UP001458880"/>
    </source>
</evidence>
<proteinExistence type="predicted"/>